<dbReference type="AlphaFoldDB" id="A0AAN8ZNB6"/>
<protein>
    <recommendedName>
        <fullName evidence="2">Neurotransmitter-gated ion-channel ligand-binding domain-containing protein</fullName>
    </recommendedName>
</protein>
<feature type="region of interest" description="Disordered" evidence="1">
    <location>
        <begin position="233"/>
        <end position="261"/>
    </location>
</feature>
<feature type="region of interest" description="Disordered" evidence="1">
    <location>
        <begin position="1"/>
        <end position="41"/>
    </location>
</feature>
<feature type="domain" description="Neurotransmitter-gated ion-channel ligand-binding" evidence="2">
    <location>
        <begin position="403"/>
        <end position="441"/>
    </location>
</feature>
<dbReference type="GO" id="GO:0005230">
    <property type="term" value="F:extracellular ligand-gated monoatomic ion channel activity"/>
    <property type="evidence" value="ECO:0007669"/>
    <property type="project" value="InterPro"/>
</dbReference>
<dbReference type="EMBL" id="JAXCGZ010024115">
    <property type="protein sequence ID" value="KAK6997121.1"/>
    <property type="molecule type" value="Genomic_DNA"/>
</dbReference>
<comment type="caution">
    <text evidence="3">The sequence shown here is derived from an EMBL/GenBank/DDBJ whole genome shotgun (WGS) entry which is preliminary data.</text>
</comment>
<evidence type="ECO:0000313" key="4">
    <source>
        <dbReference type="Proteomes" id="UP001381693"/>
    </source>
</evidence>
<feature type="region of interest" description="Disordered" evidence="1">
    <location>
        <begin position="331"/>
        <end position="359"/>
    </location>
</feature>
<proteinExistence type="predicted"/>
<dbReference type="Proteomes" id="UP001381693">
    <property type="component" value="Unassembled WGS sequence"/>
</dbReference>
<feature type="compositionally biased region" description="Polar residues" evidence="1">
    <location>
        <begin position="1"/>
        <end position="15"/>
    </location>
</feature>
<dbReference type="Pfam" id="PF02931">
    <property type="entry name" value="Neur_chan_LBD"/>
    <property type="match status" value="1"/>
</dbReference>
<evidence type="ECO:0000313" key="3">
    <source>
        <dbReference type="EMBL" id="KAK6997121.1"/>
    </source>
</evidence>
<dbReference type="GO" id="GO:0016020">
    <property type="term" value="C:membrane"/>
    <property type="evidence" value="ECO:0007669"/>
    <property type="project" value="InterPro"/>
</dbReference>
<organism evidence="3 4">
    <name type="scientific">Halocaridina rubra</name>
    <name type="common">Hawaiian red shrimp</name>
    <dbReference type="NCBI Taxonomy" id="373956"/>
    <lineage>
        <taxon>Eukaryota</taxon>
        <taxon>Metazoa</taxon>
        <taxon>Ecdysozoa</taxon>
        <taxon>Arthropoda</taxon>
        <taxon>Crustacea</taxon>
        <taxon>Multicrustacea</taxon>
        <taxon>Malacostraca</taxon>
        <taxon>Eumalacostraca</taxon>
        <taxon>Eucarida</taxon>
        <taxon>Decapoda</taxon>
        <taxon>Pleocyemata</taxon>
        <taxon>Caridea</taxon>
        <taxon>Atyoidea</taxon>
        <taxon>Atyidae</taxon>
        <taxon>Halocaridina</taxon>
    </lineage>
</organism>
<dbReference type="InterPro" id="IPR036734">
    <property type="entry name" value="Neur_chan_lig-bd_sf"/>
</dbReference>
<sequence length="441" mass="49647">MLDGSSGETFSTSYYRSHHPEDEEEEEEKKSRKKRRRRRRRRCNSRRVRSYSLESLNCCCCCCCCCLLHDLRAHLKENYYTPPVVEGIVTSPTPPYSQFHSSLYTLKSSIYPPSRSLAPLPASLGPPSSIQPPSLSASSTLSFPLKFITTTILDWASHLGGLKNRSANKNLEDTVLSRSCQCVKRKENVFHVEAVTNDEFSNGASSPKADTRLLCTSQHPDGLGLHQKVSKAAQNSSMRSRDAENNVTDAVPNKNSRKHLRSRLEFEEDRIPIASQPKKTQLLLTHSENFSDSLTLTQKVSEENKSVVLSNGATTAVKRNDKMLDSITRGISGENSEKENTRRGITKRRKTKTEKNSLFGKQNNSNSIYSMNKIFSIHQFFWFSLLIIASVLAPAECGNPDAKRLYDDLLSNYNKLVRPVVNVTDVLTVRIKLKLSQLIDV</sequence>
<reference evidence="3 4" key="1">
    <citation type="submission" date="2023-11" db="EMBL/GenBank/DDBJ databases">
        <title>Halocaridina rubra genome assembly.</title>
        <authorList>
            <person name="Smith C."/>
        </authorList>
    </citation>
    <scope>NUCLEOTIDE SEQUENCE [LARGE SCALE GENOMIC DNA]</scope>
    <source>
        <strain evidence="3">EP-1</strain>
        <tissue evidence="3">Whole</tissue>
    </source>
</reference>
<dbReference type="SUPFAM" id="SSF63712">
    <property type="entry name" value="Nicotinic receptor ligand binding domain-like"/>
    <property type="match status" value="1"/>
</dbReference>
<accession>A0AAN8ZNB6</accession>
<name>A0AAN8ZNB6_HALRR</name>
<dbReference type="InterPro" id="IPR006202">
    <property type="entry name" value="Neur_chan_lig-bd"/>
</dbReference>
<keyword evidence="4" id="KW-1185">Reference proteome</keyword>
<gene>
    <name evidence="3" type="ORF">SK128_014763</name>
</gene>
<feature type="non-terminal residue" evidence="3">
    <location>
        <position position="441"/>
    </location>
</feature>
<evidence type="ECO:0000256" key="1">
    <source>
        <dbReference type="SAM" id="MobiDB-lite"/>
    </source>
</evidence>
<dbReference type="Gene3D" id="2.70.170.10">
    <property type="entry name" value="Neurotransmitter-gated ion-channel ligand-binding domain"/>
    <property type="match status" value="1"/>
</dbReference>
<feature type="compositionally biased region" description="Basic residues" evidence="1">
    <location>
        <begin position="31"/>
        <end position="41"/>
    </location>
</feature>
<evidence type="ECO:0000259" key="2">
    <source>
        <dbReference type="Pfam" id="PF02931"/>
    </source>
</evidence>